<evidence type="ECO:0000256" key="2">
    <source>
        <dbReference type="ARBA" id="ARBA00022729"/>
    </source>
</evidence>
<dbReference type="Gene3D" id="3.40.50.2300">
    <property type="match status" value="2"/>
</dbReference>
<evidence type="ECO:0000313" key="4">
    <source>
        <dbReference type="EMBL" id="SLM32521.1"/>
    </source>
</evidence>
<dbReference type="PANTHER" id="PTHR30483:SF6">
    <property type="entry name" value="PERIPLASMIC BINDING PROTEIN OF ABC TRANSPORTER FOR NATURAL AMINO ACIDS"/>
    <property type="match status" value="1"/>
</dbReference>
<dbReference type="InterPro" id="IPR051010">
    <property type="entry name" value="BCAA_transport"/>
</dbReference>
<evidence type="ECO:0000313" key="5">
    <source>
        <dbReference type="Proteomes" id="UP000191931"/>
    </source>
</evidence>
<dbReference type="InterPro" id="IPR028082">
    <property type="entry name" value="Peripla_BP_I"/>
</dbReference>
<dbReference type="RefSeq" id="WP_080802404.1">
    <property type="nucleotide sequence ID" value="NZ_LT828543.1"/>
</dbReference>
<dbReference type="SUPFAM" id="SSF53822">
    <property type="entry name" value="Periplasmic binding protein-like I"/>
    <property type="match status" value="1"/>
</dbReference>
<name>A0A1W1HJ41_9BACT</name>
<accession>A0A1W1HJ41</accession>
<comment type="similarity">
    <text evidence="1">Belongs to the leucine-binding protein family.</text>
</comment>
<proteinExistence type="inferred from homology"/>
<keyword evidence="5" id="KW-1185">Reference proteome</keyword>
<dbReference type="InterPro" id="IPR028081">
    <property type="entry name" value="Leu-bd"/>
</dbReference>
<protein>
    <submittedName>
        <fullName evidence="4">Extracellular ligand-binding receptor</fullName>
    </submittedName>
</protein>
<reference evidence="4 5" key="1">
    <citation type="submission" date="2017-03" db="EMBL/GenBank/DDBJ databases">
        <authorList>
            <person name="Afonso C.L."/>
            <person name="Miller P.J."/>
            <person name="Scott M.A."/>
            <person name="Spackman E."/>
            <person name="Goraichik I."/>
            <person name="Dimitrov K.M."/>
            <person name="Suarez D.L."/>
            <person name="Swayne D.E."/>
        </authorList>
    </citation>
    <scope>NUCLEOTIDE SEQUENCE [LARGE SCALE GENOMIC DNA]</scope>
    <source>
        <strain evidence="4">PRJEB14757</strain>
    </source>
</reference>
<dbReference type="PANTHER" id="PTHR30483">
    <property type="entry name" value="LEUCINE-SPECIFIC-BINDING PROTEIN"/>
    <property type="match status" value="1"/>
</dbReference>
<dbReference type="OrthoDB" id="9791590at2"/>
<sequence>MNIFQSDIKLSNIIYMILILFIHFTTVNASESPILIGLDADMSSGSARAGIAIERGAMIAIDEINLAGGVLGRQLELKVKDHRGNPARGVDNMNQFAGMDSVVAVLGGLHTPVAMSELDTIHKHNMIFLVPWAAGTPVIENSYKPNYAFRVSVRDEYAGGFLIKKIIEAGYRNPALLLEQTGWGRSNKTSMTSAMNRNGLTSAGIYWFNWGVNDLGEQIHAAKNAGADVLLLVANCPEGVVAVKSMSLLPETERIPIVSHWGITGGNFFEMTKEFAVPLSEINFYFLQTYSFLKPVFSERNDRLIRMYQKKYPETLSADNIFSPAGTAHAYDLVHLLKKALEIAGTTDRSSVRDALEKIPFHEGLLKNYVYPFREDMHDALNEDDFILAKYNDAGVIVPYIFRKILNHDSKF</sequence>
<gene>
    <name evidence="4" type="ORF">MTBBW1_750042</name>
</gene>
<evidence type="ECO:0000256" key="1">
    <source>
        <dbReference type="ARBA" id="ARBA00010062"/>
    </source>
</evidence>
<evidence type="ECO:0000259" key="3">
    <source>
        <dbReference type="Pfam" id="PF13458"/>
    </source>
</evidence>
<dbReference type="AlphaFoldDB" id="A0A1W1HJ41"/>
<dbReference type="CDD" id="cd19979">
    <property type="entry name" value="PBP1_ABC_ligand_binding-like"/>
    <property type="match status" value="1"/>
</dbReference>
<dbReference type="EMBL" id="FWEV01000320">
    <property type="protein sequence ID" value="SLM32521.1"/>
    <property type="molecule type" value="Genomic_DNA"/>
</dbReference>
<keyword evidence="4" id="KW-0675">Receptor</keyword>
<dbReference type="STRING" id="1246637.MTBBW1_750042"/>
<organism evidence="4 5">
    <name type="scientific">Desulfamplus magnetovallimortis</name>
    <dbReference type="NCBI Taxonomy" id="1246637"/>
    <lineage>
        <taxon>Bacteria</taxon>
        <taxon>Pseudomonadati</taxon>
        <taxon>Thermodesulfobacteriota</taxon>
        <taxon>Desulfobacteria</taxon>
        <taxon>Desulfobacterales</taxon>
        <taxon>Desulfobacteraceae</taxon>
        <taxon>Desulfamplus</taxon>
    </lineage>
</organism>
<dbReference type="Proteomes" id="UP000191931">
    <property type="component" value="Unassembled WGS sequence"/>
</dbReference>
<keyword evidence="2" id="KW-0732">Signal</keyword>
<feature type="domain" description="Leucine-binding protein" evidence="3">
    <location>
        <begin position="33"/>
        <end position="367"/>
    </location>
</feature>
<dbReference type="Pfam" id="PF13458">
    <property type="entry name" value="Peripla_BP_6"/>
    <property type="match status" value="1"/>
</dbReference>